<evidence type="ECO:0000256" key="4">
    <source>
        <dbReference type="ARBA" id="ARBA00022695"/>
    </source>
</evidence>
<evidence type="ECO:0000259" key="10">
    <source>
        <dbReference type="Pfam" id="PF05183"/>
    </source>
</evidence>
<evidence type="ECO:0000256" key="8">
    <source>
        <dbReference type="RuleBase" id="RU363098"/>
    </source>
</evidence>
<feature type="domain" description="RDRP core" evidence="10">
    <location>
        <begin position="527"/>
        <end position="1097"/>
    </location>
</feature>
<reference evidence="12 13" key="1">
    <citation type="submission" date="2019-12" db="EMBL/GenBank/DDBJ databases">
        <title>A genome sequence resource for the geographically widespread anthracnose pathogen Colletotrichum asianum.</title>
        <authorList>
            <person name="Meng Y."/>
        </authorList>
    </citation>
    <scope>NUCLEOTIDE SEQUENCE [LARGE SCALE GENOMIC DNA]</scope>
    <source>
        <strain evidence="12 13">ICMP 18580</strain>
    </source>
</reference>
<dbReference type="GO" id="GO:0003723">
    <property type="term" value="F:RNA binding"/>
    <property type="evidence" value="ECO:0007669"/>
    <property type="project" value="UniProtKB-KW"/>
</dbReference>
<dbReference type="GO" id="GO:0030422">
    <property type="term" value="P:siRNA processing"/>
    <property type="evidence" value="ECO:0007669"/>
    <property type="project" value="TreeGrafter"/>
</dbReference>
<proteinExistence type="inferred from homology"/>
<dbReference type="InterPro" id="IPR035979">
    <property type="entry name" value="RBD_domain_sf"/>
</dbReference>
<dbReference type="InterPro" id="IPR057596">
    <property type="entry name" value="RDRP_core"/>
</dbReference>
<protein>
    <recommendedName>
        <fullName evidence="8">RNA-dependent RNA polymerase</fullName>
        <ecNumber evidence="8">2.7.7.48</ecNumber>
    </recommendedName>
</protein>
<name>A0A8H3WSA0_9PEZI</name>
<evidence type="ECO:0000313" key="12">
    <source>
        <dbReference type="EMBL" id="KAF0329732.1"/>
    </source>
</evidence>
<evidence type="ECO:0000256" key="2">
    <source>
        <dbReference type="ARBA" id="ARBA00022484"/>
    </source>
</evidence>
<keyword evidence="4 8" id="KW-0548">Nucleotidyltransferase</keyword>
<organism evidence="12 13">
    <name type="scientific">Colletotrichum asianum</name>
    <dbReference type="NCBI Taxonomy" id="702518"/>
    <lineage>
        <taxon>Eukaryota</taxon>
        <taxon>Fungi</taxon>
        <taxon>Dikarya</taxon>
        <taxon>Ascomycota</taxon>
        <taxon>Pezizomycotina</taxon>
        <taxon>Sordariomycetes</taxon>
        <taxon>Hypocreomycetidae</taxon>
        <taxon>Glomerellales</taxon>
        <taxon>Glomerellaceae</taxon>
        <taxon>Colletotrichum</taxon>
        <taxon>Colletotrichum gloeosporioides species complex</taxon>
    </lineage>
</organism>
<gene>
    <name evidence="12" type="ORF">GQ607_002905</name>
</gene>
<evidence type="ECO:0000256" key="3">
    <source>
        <dbReference type="ARBA" id="ARBA00022679"/>
    </source>
</evidence>
<evidence type="ECO:0000313" key="13">
    <source>
        <dbReference type="Proteomes" id="UP000434172"/>
    </source>
</evidence>
<keyword evidence="6" id="KW-0943">RNA-mediated gene silencing</keyword>
<dbReference type="Proteomes" id="UP000434172">
    <property type="component" value="Unassembled WGS sequence"/>
</dbReference>
<dbReference type="Pfam" id="PF05183">
    <property type="entry name" value="RdRP"/>
    <property type="match status" value="1"/>
</dbReference>
<comment type="catalytic activity">
    <reaction evidence="7 8">
        <text>RNA(n) + a ribonucleoside 5'-triphosphate = RNA(n+1) + diphosphate</text>
        <dbReference type="Rhea" id="RHEA:21248"/>
        <dbReference type="Rhea" id="RHEA-COMP:14527"/>
        <dbReference type="Rhea" id="RHEA-COMP:17342"/>
        <dbReference type="ChEBI" id="CHEBI:33019"/>
        <dbReference type="ChEBI" id="CHEBI:61557"/>
        <dbReference type="ChEBI" id="CHEBI:140395"/>
        <dbReference type="EC" id="2.7.7.48"/>
    </reaction>
</comment>
<comment type="similarity">
    <text evidence="1 8">Belongs to the RdRP family.</text>
</comment>
<accession>A0A8H3WSA0</accession>
<comment type="caution">
    <text evidence="12">The sequence shown here is derived from an EMBL/GenBank/DDBJ whole genome shotgun (WGS) entry which is preliminary data.</text>
</comment>
<keyword evidence="13" id="KW-1185">Reference proteome</keyword>
<feature type="compositionally biased region" description="Polar residues" evidence="9">
    <location>
        <begin position="48"/>
        <end position="62"/>
    </location>
</feature>
<dbReference type="CDD" id="cd00590">
    <property type="entry name" value="RRM_SF"/>
    <property type="match status" value="1"/>
</dbReference>
<dbReference type="OrthoDB" id="6513042at2759"/>
<dbReference type="InterPro" id="IPR058752">
    <property type="entry name" value="RDRP_C_head"/>
</dbReference>
<evidence type="ECO:0000256" key="5">
    <source>
        <dbReference type="ARBA" id="ARBA00022884"/>
    </source>
</evidence>
<evidence type="ECO:0000259" key="11">
    <source>
        <dbReference type="Pfam" id="PF26253"/>
    </source>
</evidence>
<dbReference type="EMBL" id="WOWK01000010">
    <property type="protein sequence ID" value="KAF0329732.1"/>
    <property type="molecule type" value="Genomic_DNA"/>
</dbReference>
<dbReference type="GO" id="GO:0031380">
    <property type="term" value="C:nuclear RNA-directed RNA polymerase complex"/>
    <property type="evidence" value="ECO:0007669"/>
    <property type="project" value="TreeGrafter"/>
</dbReference>
<dbReference type="EC" id="2.7.7.48" evidence="8"/>
<feature type="compositionally biased region" description="Polar residues" evidence="9">
    <location>
        <begin position="1307"/>
        <end position="1321"/>
    </location>
</feature>
<dbReference type="InterPro" id="IPR007855">
    <property type="entry name" value="RDRP"/>
</dbReference>
<dbReference type="GO" id="GO:0003968">
    <property type="term" value="F:RNA-directed RNA polymerase activity"/>
    <property type="evidence" value="ECO:0007669"/>
    <property type="project" value="UniProtKB-KW"/>
</dbReference>
<dbReference type="SUPFAM" id="SSF54928">
    <property type="entry name" value="RNA-binding domain, RBD"/>
    <property type="match status" value="1"/>
</dbReference>
<feature type="region of interest" description="Disordered" evidence="9">
    <location>
        <begin position="1"/>
        <end position="82"/>
    </location>
</feature>
<keyword evidence="5 8" id="KW-0694">RNA-binding</keyword>
<dbReference type="Pfam" id="PF26253">
    <property type="entry name" value="RdRP_head"/>
    <property type="match status" value="1"/>
</dbReference>
<dbReference type="PANTHER" id="PTHR23079:SF55">
    <property type="entry name" value="RNA-DIRECTED RNA POLYMERASE"/>
    <property type="match status" value="1"/>
</dbReference>
<keyword evidence="3 8" id="KW-0808">Transferase</keyword>
<evidence type="ECO:0000256" key="6">
    <source>
        <dbReference type="ARBA" id="ARBA00023158"/>
    </source>
</evidence>
<dbReference type="PANTHER" id="PTHR23079">
    <property type="entry name" value="RNA-DEPENDENT RNA POLYMERASE"/>
    <property type="match status" value="1"/>
</dbReference>
<evidence type="ECO:0000256" key="7">
    <source>
        <dbReference type="ARBA" id="ARBA00048744"/>
    </source>
</evidence>
<feature type="domain" description="RDRP C-terminal head" evidence="11">
    <location>
        <begin position="1122"/>
        <end position="1253"/>
    </location>
</feature>
<keyword evidence="2 8" id="KW-0696">RNA-directed RNA polymerase</keyword>
<feature type="region of interest" description="Disordered" evidence="9">
    <location>
        <begin position="1303"/>
        <end position="1341"/>
    </location>
</feature>
<evidence type="ECO:0000256" key="9">
    <source>
        <dbReference type="SAM" id="MobiDB-lite"/>
    </source>
</evidence>
<sequence>MSSDIAYAMSRSNSAPGSPGSEVSLGITQESQEEGEQREKASLGTVLKTLSSTRQTTPNKFRSGTRRIDTKSEPTIPSTHRFDMNDNPWRTWPELTLKIHRLPSAATLADLHKSFSRHGNITLLEIGENKDGYRSGFAKVRFEPPPETNFWSAINYIVKFGAGQRARVTLALFVPKLKFDDLTPSPANPKVQLKTRTVLKVQQMDFGSLLQETDMMVHKSVKHNVRIDVDLGRKHLTVTFDIPKRSHPNVEAVVSGVGAQDEEDDKFHRYRCTIAFARLTKLFRTKSEEGATALIIPLELPAIFRTKRDNKSLTAMAEGRLFWGPLDMWERRTIILKDNRLPSNFPVTLQTDFDDPGYINIGRWTTLRFIVGDEGNSLDEALEALHAYNIEATLSDFKFTPHRPALLATLYRASKTQGKEKGTSTGLSLQSLASSLESPPALDFQVHYQLEVCISRGIICEYAITREFLERLAAVNKDRAKWTLEYFADREKRVWDLNEIFDDEEANLHFPNPLMPRYCTTIRKVVVTPTTAYYSSPGVESSNRVLRKFSEDQDRFLRVQFTDELYYGKIYSDSGEELFSRVYRTLAQGITIGNRHYEFLAFGNSQIRECAVYFFCPTDHRSCDYIRNWIGEFGHIKNVAKYAARIGQCFSTTREIPGTTVANIVPIEDVERNGFCFSDGVGKISQLLAHIVVEEMSSDEACISVPSAFQFRMGGCKGMLAVWPDAKRQDVHIRPSQEKFKATFNGLEIIKYAQHSIATLNRQTITVLTSLGVRAETILKLAERQIKNYQKAMNDRVAAASLLGQYIDENLTSLTIKDLVGWGFMDPEIQEPFVLTILDLWRIWSMKLLKEKARVIVEESAFLLGCLDETGTLRGYSTATEGKKTNNIEDLPQVFLQVESPSGSGKFTCVTGLCIVGRNPSLHPGDLRVVEAVDVPQLHHLRNVVVFPRNGDRDVPSMMSGGDLDGDDFFVMWNQDLIPKDWHQPPMNYTQPTPAVLRRDVQVKDLRTFFVRYMQNDSLALIATAHLAHADKSLLGVKDQKCLQLAALHSKAVDYVKTGDPAKLPPALNPKERPHFLGSRGQTYHSSTALGKLYDMIQDVGFNPLYEKRFDNRVLNRFHLTEDLLSKARAVKVQYDMAMRRLMGQRDIDTEFEIWTGFALSKPRVGSDYKQQEEIGRESSLLKHRFREICYQEAGGSRVFDNIGPFVAAMYKVTQDEVNAALAGEYEDEEHKRQSMPLISFPWIFHWIMGRIATGKVKTTPTINPEAPPITKKTYHAPHGNVEAEPATQIEDGREVHRGEMLRLFDNSPTDRNSDEVSVSSKTEDATGGEEVHVEDEDNPMDRMAALMSGARG</sequence>
<evidence type="ECO:0000256" key="1">
    <source>
        <dbReference type="ARBA" id="ARBA00005762"/>
    </source>
</evidence>